<organism evidence="1 2">
    <name type="scientific">Actinophytocola gossypii</name>
    <dbReference type="NCBI Taxonomy" id="2812003"/>
    <lineage>
        <taxon>Bacteria</taxon>
        <taxon>Bacillati</taxon>
        <taxon>Actinomycetota</taxon>
        <taxon>Actinomycetes</taxon>
        <taxon>Pseudonocardiales</taxon>
        <taxon>Pseudonocardiaceae</taxon>
    </lineage>
</organism>
<comment type="caution">
    <text evidence="1">The sequence shown here is derived from an EMBL/GenBank/DDBJ whole genome shotgun (WGS) entry which is preliminary data.</text>
</comment>
<dbReference type="InterPro" id="IPR040632">
    <property type="entry name" value="Sulfotransfer_4"/>
</dbReference>
<dbReference type="Gene3D" id="3.40.50.300">
    <property type="entry name" value="P-loop containing nucleotide triphosphate hydrolases"/>
    <property type="match status" value="1"/>
</dbReference>
<dbReference type="SUPFAM" id="SSF52540">
    <property type="entry name" value="P-loop containing nucleoside triphosphate hydrolases"/>
    <property type="match status" value="1"/>
</dbReference>
<dbReference type="RefSeq" id="WP_260189522.1">
    <property type="nucleotide sequence ID" value="NZ_JAFFZE010000004.1"/>
</dbReference>
<dbReference type="InterPro" id="IPR027417">
    <property type="entry name" value="P-loop_NTPase"/>
</dbReference>
<proteinExistence type="predicted"/>
<name>A0ABT2J4F6_9PSEU</name>
<dbReference type="Pfam" id="PF17784">
    <property type="entry name" value="Sulfotransfer_4"/>
    <property type="match status" value="1"/>
</dbReference>
<protein>
    <submittedName>
        <fullName evidence="1">Sulfotransferase family protein</fullName>
    </submittedName>
</protein>
<evidence type="ECO:0000313" key="2">
    <source>
        <dbReference type="Proteomes" id="UP001156441"/>
    </source>
</evidence>
<gene>
    <name evidence="1" type="ORF">JT362_03420</name>
</gene>
<sequence length="236" mass="25965">MVKVIGAGFPRTGTSSMKAALDQLGFGPCHHMFEVFANPEQGERWHAAALAKHDTSDQRRTVDWDWVLEGYRSAVDWPSGHFWQEIAAAYPEAKIILTTRDPHRWYRSMRETIFAGIDADGRPSDRLGATGAMLDLVFGATFGHADRAPSEDDAVEVYQRHVDHVRATAPAGRLLVHEASDGWEPLCAFLGVDVPDTPYPHLNDTKALQEFSAKMREGGIASTPFGEINFAGSSDG</sequence>
<accession>A0ABT2J4F6</accession>
<keyword evidence="2" id="KW-1185">Reference proteome</keyword>
<dbReference type="PANTHER" id="PTHR36978">
    <property type="entry name" value="P-LOOP CONTAINING NUCLEOTIDE TRIPHOSPHATE HYDROLASE"/>
    <property type="match status" value="1"/>
</dbReference>
<dbReference type="Proteomes" id="UP001156441">
    <property type="component" value="Unassembled WGS sequence"/>
</dbReference>
<dbReference type="EMBL" id="JAFFZE010000004">
    <property type="protein sequence ID" value="MCT2582174.1"/>
    <property type="molecule type" value="Genomic_DNA"/>
</dbReference>
<dbReference type="PANTHER" id="PTHR36978:SF4">
    <property type="entry name" value="P-LOOP CONTAINING NUCLEOSIDE TRIPHOSPHATE HYDROLASE PROTEIN"/>
    <property type="match status" value="1"/>
</dbReference>
<reference evidence="1 2" key="1">
    <citation type="submission" date="2021-02" db="EMBL/GenBank/DDBJ databases">
        <title>Actinophytocola xerophila sp. nov., isolated from soil of cotton cropping field.</title>
        <authorList>
            <person name="Huang R."/>
            <person name="Chen X."/>
            <person name="Ge X."/>
            <person name="Liu W."/>
        </authorList>
    </citation>
    <scope>NUCLEOTIDE SEQUENCE [LARGE SCALE GENOMIC DNA]</scope>
    <source>
        <strain evidence="1 2">S1-96</strain>
    </source>
</reference>
<evidence type="ECO:0000313" key="1">
    <source>
        <dbReference type="EMBL" id="MCT2582174.1"/>
    </source>
</evidence>